<comment type="caution">
    <text evidence="1">The sequence shown here is derived from an EMBL/GenBank/DDBJ whole genome shotgun (WGS) entry which is preliminary data.</text>
</comment>
<proteinExistence type="predicted"/>
<dbReference type="EMBL" id="VSSQ01025259">
    <property type="protein sequence ID" value="MPM73284.1"/>
    <property type="molecule type" value="Genomic_DNA"/>
</dbReference>
<evidence type="ECO:0000313" key="1">
    <source>
        <dbReference type="EMBL" id="MPM73284.1"/>
    </source>
</evidence>
<organism evidence="1">
    <name type="scientific">bioreactor metagenome</name>
    <dbReference type="NCBI Taxonomy" id="1076179"/>
    <lineage>
        <taxon>unclassified sequences</taxon>
        <taxon>metagenomes</taxon>
        <taxon>ecological metagenomes</taxon>
    </lineage>
</organism>
<name>A0A645C9P2_9ZZZZ</name>
<reference evidence="1" key="1">
    <citation type="submission" date="2019-08" db="EMBL/GenBank/DDBJ databases">
        <authorList>
            <person name="Kucharzyk K."/>
            <person name="Murdoch R.W."/>
            <person name="Higgins S."/>
            <person name="Loffler F."/>
        </authorList>
    </citation>
    <scope>NUCLEOTIDE SEQUENCE</scope>
</reference>
<dbReference type="AlphaFoldDB" id="A0A645C9P2"/>
<protein>
    <submittedName>
        <fullName evidence="1">Uncharacterized protein</fullName>
    </submittedName>
</protein>
<sequence>MAIWFAVDAATGNGLGTAALFHRKAFLYNHDPLFASALDHFECGEDAGRASANDHNVCLHIDSS</sequence>
<accession>A0A645C9P2</accession>
<gene>
    <name evidence="1" type="ORF">SDC9_120261</name>
</gene>